<feature type="compositionally biased region" description="Basic and acidic residues" evidence="1">
    <location>
        <begin position="425"/>
        <end position="435"/>
    </location>
</feature>
<evidence type="ECO:0000313" key="3">
    <source>
        <dbReference type="Proteomes" id="UP001152964"/>
    </source>
</evidence>
<feature type="compositionally biased region" description="Polar residues" evidence="1">
    <location>
        <begin position="117"/>
        <end position="144"/>
    </location>
</feature>
<feature type="compositionally biased region" description="Polar residues" evidence="1">
    <location>
        <begin position="820"/>
        <end position="832"/>
    </location>
</feature>
<evidence type="ECO:0000256" key="1">
    <source>
        <dbReference type="SAM" id="MobiDB-lite"/>
    </source>
</evidence>
<feature type="compositionally biased region" description="Basic and acidic residues" evidence="1">
    <location>
        <begin position="747"/>
        <end position="761"/>
    </location>
</feature>
<organism evidence="2 3">
    <name type="scientific">Saccharomyces eubayanus</name>
    <name type="common">Yeast</name>
    <dbReference type="NCBI Taxonomy" id="1080349"/>
    <lineage>
        <taxon>Eukaryota</taxon>
        <taxon>Fungi</taxon>
        <taxon>Dikarya</taxon>
        <taxon>Ascomycota</taxon>
        <taxon>Saccharomycotina</taxon>
        <taxon>Saccharomycetes</taxon>
        <taxon>Saccharomycetales</taxon>
        <taxon>Saccharomycetaceae</taxon>
        <taxon>Saccharomyces</taxon>
    </lineage>
</organism>
<feature type="compositionally biased region" description="Low complexity" evidence="1">
    <location>
        <begin position="840"/>
        <end position="852"/>
    </location>
</feature>
<feature type="region of interest" description="Disordered" evidence="1">
    <location>
        <begin position="467"/>
        <end position="502"/>
    </location>
</feature>
<feature type="compositionally biased region" description="Polar residues" evidence="1">
    <location>
        <begin position="689"/>
        <end position="705"/>
    </location>
</feature>
<protein>
    <recommendedName>
        <fullName evidence="4">SEG1-like protein</fullName>
    </recommendedName>
</protein>
<feature type="compositionally biased region" description="Low complexity" evidence="1">
    <location>
        <begin position="480"/>
        <end position="489"/>
    </location>
</feature>
<feature type="compositionally biased region" description="Basic and acidic residues" evidence="1">
    <location>
        <begin position="30"/>
        <end position="40"/>
    </location>
</feature>
<feature type="region of interest" description="Disordered" evidence="1">
    <location>
        <begin position="345"/>
        <end position="448"/>
    </location>
</feature>
<feature type="compositionally biased region" description="Polar residues" evidence="1">
    <location>
        <begin position="41"/>
        <end position="53"/>
    </location>
</feature>
<dbReference type="Proteomes" id="UP001152964">
    <property type="component" value="Chromosome 13"/>
</dbReference>
<name>A0ABN8VG72_SACEU</name>
<feature type="compositionally biased region" description="Polar residues" evidence="1">
    <location>
        <begin position="206"/>
        <end position="224"/>
    </location>
</feature>
<feature type="compositionally biased region" description="Low complexity" evidence="1">
    <location>
        <begin position="58"/>
        <end position="71"/>
    </location>
</feature>
<feature type="compositionally biased region" description="Basic and acidic residues" evidence="1">
    <location>
        <begin position="277"/>
        <end position="288"/>
    </location>
</feature>
<dbReference type="EMBL" id="OX291503">
    <property type="protein sequence ID" value="CAI1635209.1"/>
    <property type="molecule type" value="Genomic_DNA"/>
</dbReference>
<evidence type="ECO:0008006" key="4">
    <source>
        <dbReference type="Google" id="ProtNLM"/>
    </source>
</evidence>
<feature type="compositionally biased region" description="Basic residues" evidence="1">
    <location>
        <begin position="947"/>
        <end position="960"/>
    </location>
</feature>
<feature type="compositionally biased region" description="Polar residues" evidence="1">
    <location>
        <begin position="436"/>
        <end position="448"/>
    </location>
</feature>
<proteinExistence type="predicted"/>
<feature type="compositionally biased region" description="Polar residues" evidence="1">
    <location>
        <begin position="636"/>
        <end position="648"/>
    </location>
</feature>
<feature type="compositionally biased region" description="Polar residues" evidence="1">
    <location>
        <begin position="234"/>
        <end position="265"/>
    </location>
</feature>
<feature type="compositionally biased region" description="Polar residues" evidence="1">
    <location>
        <begin position="516"/>
        <end position="531"/>
    </location>
</feature>
<feature type="compositionally biased region" description="Polar residues" evidence="1">
    <location>
        <begin position="72"/>
        <end position="110"/>
    </location>
</feature>
<feature type="compositionally biased region" description="Polar residues" evidence="1">
    <location>
        <begin position="289"/>
        <end position="304"/>
    </location>
</feature>
<keyword evidence="3" id="KW-1185">Reference proteome</keyword>
<feature type="compositionally biased region" description="Basic and acidic residues" evidence="1">
    <location>
        <begin position="492"/>
        <end position="502"/>
    </location>
</feature>
<feature type="compositionally biased region" description="Polar residues" evidence="1">
    <location>
        <begin position="874"/>
        <end position="885"/>
    </location>
</feature>
<feature type="region of interest" description="Disordered" evidence="1">
    <location>
        <begin position="206"/>
        <end position="320"/>
    </location>
</feature>
<feature type="compositionally biased region" description="Polar residues" evidence="1">
    <location>
        <begin position="782"/>
        <end position="799"/>
    </location>
</feature>
<feature type="region of interest" description="Disordered" evidence="1">
    <location>
        <begin position="512"/>
        <end position="531"/>
    </location>
</feature>
<feature type="compositionally biased region" description="Polar residues" evidence="1">
    <location>
        <begin position="911"/>
        <end position="938"/>
    </location>
</feature>
<feature type="compositionally biased region" description="Basic and acidic residues" evidence="1">
    <location>
        <begin position="345"/>
        <end position="416"/>
    </location>
</feature>
<reference evidence="2" key="1">
    <citation type="submission" date="2022-08" db="EMBL/GenBank/DDBJ databases">
        <authorList>
            <person name="Byrne P K."/>
        </authorList>
    </citation>
    <scope>NUCLEOTIDE SEQUENCE</scope>
    <source>
        <strain evidence="2">UCD650</strain>
    </source>
</reference>
<feature type="compositionally biased region" description="Basic and acidic residues" evidence="1">
    <location>
        <begin position="145"/>
        <end position="154"/>
    </location>
</feature>
<sequence>MFRRRTTAADMEQANPTALAAAASIGKLFMKKENQPENKPKSTYRSASMTNMRKPSASKRVSSISSTSSESTRGNSQNRPRKLNSLNQRSSVVRESGSNLPLRTGSQSKTSSHDRTSSLPNQRGQSSRNNSGLQRRNSKINQRVSYDEAQRTFKDFGGPQARGVLTNKQRSSTHGSLAPLKTTRKYIPGPNGLIAVDVPVERPDNISGSLRRSNSAHSDLNVRNGSLLRKKISQESLHSQPKRTSSLRNSSNSQTKQDNEPTQNGKVPKNRPLIETQVREETDQELKLENSSSSGSETVVNGENNSEKPKSPANGKDNLSKLIDENIELKGFIEKEEKEKILKSDEEHVIAHKPAKQEKLNDKHSAVVDDKSPYSDKIETAKETSRKKPNHVLEEHYGSKAEKPQGQLKKLEHTISDDSSSVQRLAEKDRLENGDRNLTSDTVISPTQNLNENANSIQDHIIPKAINTTHKTEKMDSSSDELSPSSTYSTHENFDDSKDRNIDAVDKKTQEAIKPITSQENNGQKQAKPTPSLAQYLRTSNTYLSPKNPPKQIETEKLLKPENPMAPATKVVTPIKSALKKSSGISNHKNSVYAESSPANGAYLSLTTAENTRLNAQMTVSDSVSRRTSVKRSSIKRPQSVGQFRNNRSSSPSPPEKISSKRHSAIPLGTPEKGKSKRSSVVASFPKAISQTHNSTTVPEPNGQKSKLKSEVSGKLNDASMKKGPPGPQNSKPATKDMNSILYPKEPPARKSSFEKTRSNESHLGFKKLSLRNSIMEDDTSDGYSGQASQNNANRTETAQEFFKNLGYSSRFADSDSDNDSQVFSQSPSKQKGGTEEHNTNSNKKTSSGNNGAFSLFKSKSKKKEDDMAPPRISQPNHNTAQYATPNMKVSKKFSGVSLRAASDAEPAKVSSPTMSNRLRFSSNPENSEGRYLQSQENNDTKEKKGGFGKKLKKIFGRKK</sequence>
<feature type="region of interest" description="Disordered" evidence="1">
    <location>
        <begin position="29"/>
        <end position="192"/>
    </location>
</feature>
<evidence type="ECO:0000313" key="2">
    <source>
        <dbReference type="EMBL" id="CAI1635209.1"/>
    </source>
</evidence>
<gene>
    <name evidence="2" type="primary">U6500M02210</name>
    <name evidence="2" type="ORF">SEUBUCD650_0M02210</name>
</gene>
<accession>A0ABN8VG72</accession>
<feature type="region of interest" description="Disordered" evidence="1">
    <location>
        <begin position="618"/>
        <end position="960"/>
    </location>
</feature>
<feature type="compositionally biased region" description="Polar residues" evidence="1">
    <location>
        <begin position="166"/>
        <end position="175"/>
    </location>
</feature>